<dbReference type="Proteomes" id="UP000254866">
    <property type="component" value="Unassembled WGS sequence"/>
</dbReference>
<reference evidence="4 5" key="1">
    <citation type="journal article" date="2018" name="IMA Fungus">
        <title>IMA Genome-F 9: Draft genome sequence of Annulohypoxylon stygium, Aspergillus mulundensis, Berkeleyomyces basicola (syn. Thielaviopsis basicola), Ceratocystis smalleyi, two Cercospora beticola strains, Coleophoma cylindrospora, Fusarium fracticaudum, Phialophora cf. hyalina, and Morchella septimelata.</title>
        <authorList>
            <person name="Wingfield B.D."/>
            <person name="Bills G.F."/>
            <person name="Dong Y."/>
            <person name="Huang W."/>
            <person name="Nel W.J."/>
            <person name="Swalarsk-Parry B.S."/>
            <person name="Vaghefi N."/>
            <person name="Wilken P.M."/>
            <person name="An Z."/>
            <person name="de Beer Z.W."/>
            <person name="De Vos L."/>
            <person name="Chen L."/>
            <person name="Duong T.A."/>
            <person name="Gao Y."/>
            <person name="Hammerbacher A."/>
            <person name="Kikkert J.R."/>
            <person name="Li Y."/>
            <person name="Li H."/>
            <person name="Li K."/>
            <person name="Li Q."/>
            <person name="Liu X."/>
            <person name="Ma X."/>
            <person name="Naidoo K."/>
            <person name="Pethybridge S.J."/>
            <person name="Sun J."/>
            <person name="Steenkamp E.T."/>
            <person name="van der Nest M.A."/>
            <person name="van Wyk S."/>
            <person name="Wingfield M.J."/>
            <person name="Xiong C."/>
            <person name="Yue Q."/>
            <person name="Zhang X."/>
        </authorList>
    </citation>
    <scope>NUCLEOTIDE SEQUENCE [LARGE SCALE GENOMIC DNA]</scope>
    <source>
        <strain evidence="4 5">BP 5553</strain>
    </source>
</reference>
<dbReference type="PANTHER" id="PTHR47933">
    <property type="entry name" value="PENTATRICOPEPTIDE REPEAT-CONTAINING PROTEIN 1, MITOCHONDRIAL"/>
    <property type="match status" value="1"/>
</dbReference>
<evidence type="ECO:0000256" key="2">
    <source>
        <dbReference type="PROSITE-ProRule" id="PRU00708"/>
    </source>
</evidence>
<feature type="repeat" description="PPR" evidence="2">
    <location>
        <begin position="670"/>
        <end position="704"/>
    </location>
</feature>
<dbReference type="Pfam" id="PF13041">
    <property type="entry name" value="PPR_2"/>
    <property type="match status" value="2"/>
</dbReference>
<evidence type="ECO:0000313" key="4">
    <source>
        <dbReference type="EMBL" id="RDL37883.1"/>
    </source>
</evidence>
<dbReference type="Gene3D" id="1.25.40.10">
    <property type="entry name" value="Tetratricopeptide repeat domain"/>
    <property type="match status" value="2"/>
</dbReference>
<keyword evidence="1" id="KW-0677">Repeat</keyword>
<evidence type="ECO:0000313" key="5">
    <source>
        <dbReference type="Proteomes" id="UP000254866"/>
    </source>
</evidence>
<dbReference type="PANTHER" id="PTHR47933:SF11">
    <property type="entry name" value="PENTATRICOPEPTIDE REPEAT-CONTAINING PROTEIN 2"/>
    <property type="match status" value="1"/>
</dbReference>
<name>A0A370TQT2_9HELO</name>
<feature type="repeat" description="PPR" evidence="2">
    <location>
        <begin position="407"/>
        <end position="441"/>
    </location>
</feature>
<sequence>MLIRAELLPRRWPTIELPVLQFLAPRVFQLWPYQHGSRRNYSASQPVQRDEGIDGSLSESAFGHENENWQQGWKQESWRQKSVEPPAGGRRGVRRSGLVRHVHAKRGILPRKKGGLNEAERYFSHLEIFRQSPRRPQKTYQRYGLRTHAPKVSSLQNPYPCKDDPSPMPISFLRSCYRVYSKYPPSKGRDMRWDLVTELISMSTSTSIRERWREAIPHSGPWMAVIAIAMRDYPHKALKVLSGTYTDPYPPAPVVADSLDFIIWYYLDGTKPTSDGPSVYLYKTITKLLRHGPPDYVYLSHPSILLLLSRVPTADHVVELYRSLEEINNPFTADTLAHFASRLADSGPAYQNIAFEILRRIGDLKEPFNSGKMRSICTTMLLNSSRDGKVSHSEMFEYMMKCGLVPNGIIYNVVLSKMLEAGDSVGGWRLYQRMKNHGPRPSNRTYSILLNDAKCRMDTNDIQRVLTVVKKSQIRNRFIVADALHSILHFDKQESLRALYEAEPEPYETNRRRPTSLEKMLPIYCEYFSFTPLANLLPGLAQRFPEFVEPQDCPRLIPIRPPPVIIVIMVTAFLKDCVDPKSPKAFYTHWCKLARDGDPLLIALSKVRDGFYFVHVFNLVLMALGRHAINLPTCLKIIGEMSSSGIGPAAGAEPAGVNKPEPVLRLPKPGVGTWSVLAQIFMAQRQPRAAEKVLAMMRERGIPPNDVTWNILIAGYVRMQNMPMIIDAVDRKERAGCPHDRITFSILRRVEDRRSLFEGLQKKQMETLQSYLLEQETSEGEGKSDDKLEEDVDREHVDDEELVVEDMPSASWYRTSLAPLGESKNQV</sequence>
<evidence type="ECO:0008006" key="6">
    <source>
        <dbReference type="Google" id="ProtNLM"/>
    </source>
</evidence>
<keyword evidence="5" id="KW-1185">Reference proteome</keyword>
<dbReference type="InterPro" id="IPR011990">
    <property type="entry name" value="TPR-like_helical_dom_sf"/>
</dbReference>
<dbReference type="STRING" id="2656787.A0A370TQT2"/>
<organism evidence="4 5">
    <name type="scientific">Venustampulla echinocandica</name>
    <dbReference type="NCBI Taxonomy" id="2656787"/>
    <lineage>
        <taxon>Eukaryota</taxon>
        <taxon>Fungi</taxon>
        <taxon>Dikarya</taxon>
        <taxon>Ascomycota</taxon>
        <taxon>Pezizomycotina</taxon>
        <taxon>Leotiomycetes</taxon>
        <taxon>Helotiales</taxon>
        <taxon>Pleuroascaceae</taxon>
        <taxon>Venustampulla</taxon>
    </lineage>
</organism>
<feature type="region of interest" description="Disordered" evidence="3">
    <location>
        <begin position="40"/>
        <end position="94"/>
    </location>
</feature>
<evidence type="ECO:0000256" key="1">
    <source>
        <dbReference type="ARBA" id="ARBA00022737"/>
    </source>
</evidence>
<feature type="compositionally biased region" description="Acidic residues" evidence="3">
    <location>
        <begin position="787"/>
        <end position="801"/>
    </location>
</feature>
<dbReference type="RefSeq" id="XP_031870539.1">
    <property type="nucleotide sequence ID" value="XM_032013939.1"/>
</dbReference>
<gene>
    <name evidence="4" type="ORF">BP5553_05316</name>
</gene>
<dbReference type="EMBL" id="NPIC01000003">
    <property type="protein sequence ID" value="RDL37883.1"/>
    <property type="molecule type" value="Genomic_DNA"/>
</dbReference>
<dbReference type="NCBIfam" id="TIGR00756">
    <property type="entry name" value="PPR"/>
    <property type="match status" value="1"/>
</dbReference>
<dbReference type="PROSITE" id="PS51375">
    <property type="entry name" value="PPR"/>
    <property type="match status" value="2"/>
</dbReference>
<dbReference type="OrthoDB" id="185373at2759"/>
<dbReference type="InterPro" id="IPR002885">
    <property type="entry name" value="PPR_rpt"/>
</dbReference>
<accession>A0A370TQT2</accession>
<proteinExistence type="predicted"/>
<dbReference type="GO" id="GO:0003729">
    <property type="term" value="F:mRNA binding"/>
    <property type="evidence" value="ECO:0007669"/>
    <property type="project" value="TreeGrafter"/>
</dbReference>
<feature type="region of interest" description="Disordered" evidence="3">
    <location>
        <begin position="774"/>
        <end position="801"/>
    </location>
</feature>
<dbReference type="InterPro" id="IPR051240">
    <property type="entry name" value="Mito_RNA-Proc/Resp"/>
</dbReference>
<evidence type="ECO:0000256" key="3">
    <source>
        <dbReference type="SAM" id="MobiDB-lite"/>
    </source>
</evidence>
<dbReference type="GeneID" id="43598165"/>
<dbReference type="AlphaFoldDB" id="A0A370TQT2"/>
<protein>
    <recommendedName>
        <fullName evidence="6">Pentacotripeptide-repeat region of PRORP domain-containing protein</fullName>
    </recommendedName>
</protein>
<comment type="caution">
    <text evidence="4">The sequence shown here is derived from an EMBL/GenBank/DDBJ whole genome shotgun (WGS) entry which is preliminary data.</text>
</comment>